<comment type="caution">
    <text evidence="2">The sequence shown here is derived from an EMBL/GenBank/DDBJ whole genome shotgun (WGS) entry which is preliminary data.</text>
</comment>
<keyword evidence="1" id="KW-0732">Signal</keyword>
<dbReference type="Proteomes" id="UP001057291">
    <property type="component" value="Unassembled WGS sequence"/>
</dbReference>
<protein>
    <recommendedName>
        <fullName evidence="4">DUF4855 domain-containing protein</fullName>
    </recommendedName>
</protein>
<dbReference type="RefSeq" id="WP_282200260.1">
    <property type="nucleotide sequence ID" value="NZ_BOQE01000001.1"/>
</dbReference>
<evidence type="ECO:0008006" key="4">
    <source>
        <dbReference type="Google" id="ProtNLM"/>
    </source>
</evidence>
<dbReference type="EMBL" id="BOQE01000001">
    <property type="protein sequence ID" value="GIM47247.1"/>
    <property type="molecule type" value="Genomic_DNA"/>
</dbReference>
<accession>A0AAV4LIK1</accession>
<organism evidence="2 3">
    <name type="scientific">Collibacillus ludicampi</name>
    <dbReference type="NCBI Taxonomy" id="2771369"/>
    <lineage>
        <taxon>Bacteria</taxon>
        <taxon>Bacillati</taxon>
        <taxon>Bacillota</taxon>
        <taxon>Bacilli</taxon>
        <taxon>Bacillales</taxon>
        <taxon>Alicyclobacillaceae</taxon>
        <taxon>Collibacillus</taxon>
    </lineage>
</organism>
<dbReference type="Pfam" id="PF16147">
    <property type="entry name" value="DUF4855"/>
    <property type="match status" value="1"/>
</dbReference>
<reference evidence="2" key="1">
    <citation type="journal article" date="2023" name="Int. J. Syst. Evol. Microbiol.">
        <title>Collibacillus ludicampi gen. nov., sp. nov., a new soil bacterium of the family Alicyclobacillaceae.</title>
        <authorList>
            <person name="Jojima T."/>
            <person name="Ioku Y."/>
            <person name="Fukuta Y."/>
            <person name="Shirasaka N."/>
            <person name="Matsumura Y."/>
            <person name="Mori M."/>
        </authorList>
    </citation>
    <scope>NUCLEOTIDE SEQUENCE</scope>
    <source>
        <strain evidence="2">TP075</strain>
    </source>
</reference>
<dbReference type="InterPro" id="IPR032329">
    <property type="entry name" value="DUF4855"/>
</dbReference>
<feature type="chain" id="PRO_5043607409" description="DUF4855 domain-containing protein" evidence="1">
    <location>
        <begin position="28"/>
        <end position="380"/>
    </location>
</feature>
<name>A0AAV4LIK1_9BACL</name>
<evidence type="ECO:0000256" key="1">
    <source>
        <dbReference type="SAM" id="SignalP"/>
    </source>
</evidence>
<gene>
    <name evidence="2" type="ORF">DNHGIG_27960</name>
</gene>
<evidence type="ECO:0000313" key="2">
    <source>
        <dbReference type="EMBL" id="GIM47247.1"/>
    </source>
</evidence>
<evidence type="ECO:0000313" key="3">
    <source>
        <dbReference type="Proteomes" id="UP001057291"/>
    </source>
</evidence>
<proteinExistence type="predicted"/>
<keyword evidence="3" id="KW-1185">Reference proteome</keyword>
<feature type="signal peptide" evidence="1">
    <location>
        <begin position="1"/>
        <end position="27"/>
    </location>
</feature>
<sequence length="380" mass="42958">MKRTKAGTILFSMLASLVFLLPSQAMAAYPASTIEGSDNIFLAYTGYQADSDGLVHQQDWEENDFQPIVTHINRSERKADGEMFTNFLFVGTAVKQSSGTLKYIGVNDDAPADFTDWQTYKDELFAPGKNINALAHVATNNGLGKEIKIHVWIGLPYPNAKVFKTDTARITAVKKWIDSFLTTWNENGYGNHLSLAGFYWAGESEYVSGGLINDGYVMSTVNAFIHQKMVDGHPLHSLWIPYQGAASWDRWKTFGFDLSILQNNYYFRKASFETAAANAFENGQGMEMELDLGVTWDPVSRAKFKKYLDSGVTGGYDSSKRYYGPYMSNVPLAWYVGGWYWHDGVRDHVILRLYNTGNPLYDHIWEFLKGTYHDDSKKTE</sequence>
<dbReference type="AlphaFoldDB" id="A0AAV4LIK1"/>